<protein>
    <submittedName>
        <fullName evidence="2">Uncharacterized protein</fullName>
    </submittedName>
</protein>
<feature type="compositionally biased region" description="Acidic residues" evidence="1">
    <location>
        <begin position="54"/>
        <end position="68"/>
    </location>
</feature>
<evidence type="ECO:0000313" key="3">
    <source>
        <dbReference type="Proteomes" id="UP001190700"/>
    </source>
</evidence>
<organism evidence="2 3">
    <name type="scientific">Cymbomonas tetramitiformis</name>
    <dbReference type="NCBI Taxonomy" id="36881"/>
    <lineage>
        <taxon>Eukaryota</taxon>
        <taxon>Viridiplantae</taxon>
        <taxon>Chlorophyta</taxon>
        <taxon>Pyramimonadophyceae</taxon>
        <taxon>Pyramimonadales</taxon>
        <taxon>Pyramimonadaceae</taxon>
        <taxon>Cymbomonas</taxon>
    </lineage>
</organism>
<dbReference type="AlphaFoldDB" id="A0AAE0BIC6"/>
<comment type="caution">
    <text evidence="2">The sequence shown here is derived from an EMBL/GenBank/DDBJ whole genome shotgun (WGS) entry which is preliminary data.</text>
</comment>
<accession>A0AAE0BIC6</accession>
<reference evidence="2 3" key="1">
    <citation type="journal article" date="2015" name="Genome Biol. Evol.">
        <title>Comparative Genomics of a Bacterivorous Green Alga Reveals Evolutionary Causalities and Consequences of Phago-Mixotrophic Mode of Nutrition.</title>
        <authorList>
            <person name="Burns J.A."/>
            <person name="Paasch A."/>
            <person name="Narechania A."/>
            <person name="Kim E."/>
        </authorList>
    </citation>
    <scope>NUCLEOTIDE SEQUENCE [LARGE SCALE GENOMIC DNA]</scope>
    <source>
        <strain evidence="2 3">PLY_AMNH</strain>
    </source>
</reference>
<sequence length="156" mass="17732">MQAKLNAKADKAKLKSEAKSKAKAEAKEAKERKIQDKMTRAARSDSHILVNNGDDSDLESSDSEDEEDKMLQAYHAELEKRRKEYRMQQLRAKLSKSVSQRIHLAAFTRADVGGEEVKAKAEREVEEDEEDAYEKDEYGEEDVDEETDGEDAVHAE</sequence>
<proteinExistence type="predicted"/>
<feature type="compositionally biased region" description="Basic and acidic residues" evidence="1">
    <location>
        <begin position="7"/>
        <end position="46"/>
    </location>
</feature>
<feature type="compositionally biased region" description="Acidic residues" evidence="1">
    <location>
        <begin position="124"/>
        <end position="150"/>
    </location>
</feature>
<evidence type="ECO:0000256" key="1">
    <source>
        <dbReference type="SAM" id="MobiDB-lite"/>
    </source>
</evidence>
<gene>
    <name evidence="2" type="ORF">CYMTET_53331</name>
</gene>
<feature type="region of interest" description="Disordered" evidence="1">
    <location>
        <begin position="110"/>
        <end position="156"/>
    </location>
</feature>
<dbReference type="Proteomes" id="UP001190700">
    <property type="component" value="Unassembled WGS sequence"/>
</dbReference>
<name>A0AAE0BIC6_9CHLO</name>
<evidence type="ECO:0000313" key="2">
    <source>
        <dbReference type="EMBL" id="KAK3236535.1"/>
    </source>
</evidence>
<dbReference type="EMBL" id="LGRX02034992">
    <property type="protein sequence ID" value="KAK3236535.1"/>
    <property type="molecule type" value="Genomic_DNA"/>
</dbReference>
<feature type="region of interest" description="Disordered" evidence="1">
    <location>
        <begin position="1"/>
        <end position="75"/>
    </location>
</feature>
<keyword evidence="3" id="KW-1185">Reference proteome</keyword>